<accession>A0A016WDI7</accession>
<proteinExistence type="predicted"/>
<sequence>MNIKSALTHPVTPTRSSVIVLHNDNDDRRAGVISDDAEYRTCHTNAAIPIRNSVIVPKRTMTPVELVQPTFSGKDDQYEYRLESELAHCDNGEVIHLYGGGVDPTVPANVSVWLARYPVATRALINTSSPYGGRDQTLESRLISVEVPPTN</sequence>
<name>A0A016WDI7_9BILA</name>
<evidence type="ECO:0000313" key="2">
    <source>
        <dbReference type="Proteomes" id="UP000024635"/>
    </source>
</evidence>
<keyword evidence="2" id="KW-1185">Reference proteome</keyword>
<dbReference type="EMBL" id="JARK01000373">
    <property type="protein sequence ID" value="EYC37666.1"/>
    <property type="molecule type" value="Genomic_DNA"/>
</dbReference>
<reference evidence="2" key="1">
    <citation type="journal article" date="2015" name="Nat. Genet.">
        <title>The genome and transcriptome of the zoonotic hookworm Ancylostoma ceylanicum identify infection-specific gene families.</title>
        <authorList>
            <person name="Schwarz E.M."/>
            <person name="Hu Y."/>
            <person name="Antoshechkin I."/>
            <person name="Miller M.M."/>
            <person name="Sternberg P.W."/>
            <person name="Aroian R.V."/>
        </authorList>
    </citation>
    <scope>NUCLEOTIDE SEQUENCE</scope>
    <source>
        <strain evidence="2">HY135</strain>
    </source>
</reference>
<organism evidence="1 2">
    <name type="scientific">Ancylostoma ceylanicum</name>
    <dbReference type="NCBI Taxonomy" id="53326"/>
    <lineage>
        <taxon>Eukaryota</taxon>
        <taxon>Metazoa</taxon>
        <taxon>Ecdysozoa</taxon>
        <taxon>Nematoda</taxon>
        <taxon>Chromadorea</taxon>
        <taxon>Rhabditida</taxon>
        <taxon>Rhabditina</taxon>
        <taxon>Rhabditomorpha</taxon>
        <taxon>Strongyloidea</taxon>
        <taxon>Ancylostomatidae</taxon>
        <taxon>Ancylostomatinae</taxon>
        <taxon>Ancylostoma</taxon>
    </lineage>
</organism>
<gene>
    <name evidence="1" type="primary">Acey_s0773.g2235</name>
    <name evidence="1" type="ORF">Y032_0773g2235</name>
</gene>
<dbReference type="Proteomes" id="UP000024635">
    <property type="component" value="Unassembled WGS sequence"/>
</dbReference>
<evidence type="ECO:0000313" key="1">
    <source>
        <dbReference type="EMBL" id="EYC37666.1"/>
    </source>
</evidence>
<protein>
    <submittedName>
        <fullName evidence="1">Uncharacterized protein</fullName>
    </submittedName>
</protein>
<dbReference type="AlphaFoldDB" id="A0A016WDI7"/>
<comment type="caution">
    <text evidence="1">The sequence shown here is derived from an EMBL/GenBank/DDBJ whole genome shotgun (WGS) entry which is preliminary data.</text>
</comment>